<keyword evidence="4" id="KW-1185">Reference proteome</keyword>
<dbReference type="PROSITE" id="PS00061">
    <property type="entry name" value="ADH_SHORT"/>
    <property type="match status" value="1"/>
</dbReference>
<gene>
    <name evidence="3" type="ORF">NQ502_08305</name>
</gene>
<dbReference type="Proteomes" id="UP001060164">
    <property type="component" value="Chromosome"/>
</dbReference>
<dbReference type="PANTHER" id="PTHR42879">
    <property type="entry name" value="3-OXOACYL-(ACYL-CARRIER-PROTEIN) REDUCTASE"/>
    <property type="match status" value="1"/>
</dbReference>
<organism evidence="3 4">
    <name type="scientific">Ruminococcus gauvreauii</name>
    <dbReference type="NCBI Taxonomy" id="438033"/>
    <lineage>
        <taxon>Bacteria</taxon>
        <taxon>Bacillati</taxon>
        <taxon>Bacillota</taxon>
        <taxon>Clostridia</taxon>
        <taxon>Eubacteriales</taxon>
        <taxon>Oscillospiraceae</taxon>
        <taxon>Ruminococcus</taxon>
    </lineage>
</organism>
<reference evidence="3" key="1">
    <citation type="journal article" date="2022" name="Cell">
        <title>Design, construction, and in vivo augmentation of a complex gut microbiome.</title>
        <authorList>
            <person name="Cheng A.G."/>
            <person name="Ho P.Y."/>
            <person name="Aranda-Diaz A."/>
            <person name="Jain S."/>
            <person name="Yu F.B."/>
            <person name="Meng X."/>
            <person name="Wang M."/>
            <person name="Iakiviak M."/>
            <person name="Nagashima K."/>
            <person name="Zhao A."/>
            <person name="Murugkar P."/>
            <person name="Patil A."/>
            <person name="Atabakhsh K."/>
            <person name="Weakley A."/>
            <person name="Yan J."/>
            <person name="Brumbaugh A.R."/>
            <person name="Higginbottom S."/>
            <person name="Dimas A."/>
            <person name="Shiver A.L."/>
            <person name="Deutschbauer A."/>
            <person name="Neff N."/>
            <person name="Sonnenburg J.L."/>
            <person name="Huang K.C."/>
            <person name="Fischbach M.A."/>
        </authorList>
    </citation>
    <scope>NUCLEOTIDE SEQUENCE</scope>
    <source>
        <strain evidence="3">DSM 19829</strain>
    </source>
</reference>
<sequence length="262" mass="27820">MKNQIVLAGQAAVVTGGGSGIGRAICIQLAGHGASVLVADMAVDKAQETAEIIRKNGGTASAMQVNVTDAKDAQAMIDKAVELYGKVDLLYNNAGICTVSEIEKMPEAWWDAIFAVNCKGVFLCSQAVIPQMKKQGFGRIINTASQAGKGAIPKQVHYCATKAAVIGFTRALAMELKDTGIRVNCFCPGSVMSEMTLREAQAVYELDGIEPEESLKEWQAAIPLGRWVTPEDVADIAVFLASDYAEYMTGQAVNISGGQTMH</sequence>
<dbReference type="Gene3D" id="3.40.50.720">
    <property type="entry name" value="NAD(P)-binding Rossmann-like Domain"/>
    <property type="match status" value="1"/>
</dbReference>
<accession>A0ABY5VLD7</accession>
<evidence type="ECO:0000256" key="1">
    <source>
        <dbReference type="ARBA" id="ARBA00006484"/>
    </source>
</evidence>
<dbReference type="NCBIfam" id="NF005559">
    <property type="entry name" value="PRK07231.1"/>
    <property type="match status" value="1"/>
</dbReference>
<evidence type="ECO:0000256" key="2">
    <source>
        <dbReference type="ARBA" id="ARBA00023221"/>
    </source>
</evidence>
<keyword evidence="2" id="KW-0443">Lipid metabolism</keyword>
<comment type="similarity">
    <text evidence="1">Belongs to the short-chain dehydrogenases/reductases (SDR) family.</text>
</comment>
<dbReference type="PRINTS" id="PR00081">
    <property type="entry name" value="GDHRDH"/>
</dbReference>
<dbReference type="InterPro" id="IPR036291">
    <property type="entry name" value="NAD(P)-bd_dom_sf"/>
</dbReference>
<evidence type="ECO:0000313" key="3">
    <source>
        <dbReference type="EMBL" id="UWP61016.1"/>
    </source>
</evidence>
<keyword evidence="2" id="KW-0753">Steroid metabolism</keyword>
<dbReference type="InterPro" id="IPR002347">
    <property type="entry name" value="SDR_fam"/>
</dbReference>
<proteinExistence type="inferred from homology"/>
<dbReference type="PANTHER" id="PTHR42879:SF2">
    <property type="entry name" value="3-OXOACYL-[ACYL-CARRIER-PROTEIN] REDUCTASE FABG"/>
    <property type="match status" value="1"/>
</dbReference>
<dbReference type="Pfam" id="PF13561">
    <property type="entry name" value="adh_short_C2"/>
    <property type="match status" value="1"/>
</dbReference>
<evidence type="ECO:0000313" key="4">
    <source>
        <dbReference type="Proteomes" id="UP001060164"/>
    </source>
</evidence>
<dbReference type="SUPFAM" id="SSF51735">
    <property type="entry name" value="NAD(P)-binding Rossmann-fold domains"/>
    <property type="match status" value="1"/>
</dbReference>
<dbReference type="InterPro" id="IPR050259">
    <property type="entry name" value="SDR"/>
</dbReference>
<dbReference type="RefSeq" id="WP_028529904.1">
    <property type="nucleotide sequence ID" value="NZ_CABLBR010000036.1"/>
</dbReference>
<dbReference type="CDD" id="cd05233">
    <property type="entry name" value="SDR_c"/>
    <property type="match status" value="1"/>
</dbReference>
<dbReference type="EMBL" id="CP102290">
    <property type="protein sequence ID" value="UWP61016.1"/>
    <property type="molecule type" value="Genomic_DNA"/>
</dbReference>
<protein>
    <submittedName>
        <fullName evidence="3">SDR family oxidoreductase</fullName>
    </submittedName>
</protein>
<dbReference type="InterPro" id="IPR020904">
    <property type="entry name" value="Sc_DH/Rdtase_CS"/>
</dbReference>
<dbReference type="NCBIfam" id="NF009466">
    <property type="entry name" value="PRK12826.1-2"/>
    <property type="match status" value="1"/>
</dbReference>
<name>A0ABY5VLD7_9FIRM</name>
<dbReference type="PRINTS" id="PR00080">
    <property type="entry name" value="SDRFAMILY"/>
</dbReference>